<protein>
    <submittedName>
        <fullName evidence="2">Uncharacterized protein</fullName>
    </submittedName>
</protein>
<dbReference type="Proteomes" id="UP000887580">
    <property type="component" value="Unplaced"/>
</dbReference>
<dbReference type="WBParaSite" id="PS1159_v2.g15699.t1">
    <property type="protein sequence ID" value="PS1159_v2.g15699.t1"/>
    <property type="gene ID" value="PS1159_v2.g15699"/>
</dbReference>
<evidence type="ECO:0000313" key="1">
    <source>
        <dbReference type="Proteomes" id="UP000887580"/>
    </source>
</evidence>
<accession>A0AC35FBR2</accession>
<sequence>DEMFGKFYDDFYPHSTVFLVHQDFHALAKTVRNKYRPERSFIKVFKRWDFMLFFGGLYRAIDNGEEYDLRYHIPNFSSGYEASIIQRNSPNGRHLLLPELTRVPCDMQSFDGISQNLKIDYCAEYLQVFENLIWESRFAAEQFVKTFGSSKKSIGYVDERGVPYASPRNTNILAFQREKATPYAVSSNNHTAEPTKETNYTPTLEFAIDFLSANICEHNTSIKTKLIYENVFDPMKLSCSVKQLSDVLQKKPISTLHVITDENIPNEYIDLFYTWCSSVTYIPHIKAKLSY</sequence>
<evidence type="ECO:0000313" key="2">
    <source>
        <dbReference type="WBParaSite" id="PS1159_v2.g15699.t1"/>
    </source>
</evidence>
<organism evidence="1 2">
    <name type="scientific">Panagrolaimus sp. PS1159</name>
    <dbReference type="NCBI Taxonomy" id="55785"/>
    <lineage>
        <taxon>Eukaryota</taxon>
        <taxon>Metazoa</taxon>
        <taxon>Ecdysozoa</taxon>
        <taxon>Nematoda</taxon>
        <taxon>Chromadorea</taxon>
        <taxon>Rhabditida</taxon>
        <taxon>Tylenchina</taxon>
        <taxon>Panagrolaimomorpha</taxon>
        <taxon>Panagrolaimoidea</taxon>
        <taxon>Panagrolaimidae</taxon>
        <taxon>Panagrolaimus</taxon>
    </lineage>
</organism>
<proteinExistence type="predicted"/>
<name>A0AC35FBR2_9BILA</name>
<reference evidence="2" key="1">
    <citation type="submission" date="2022-11" db="UniProtKB">
        <authorList>
            <consortium name="WormBaseParasite"/>
        </authorList>
    </citation>
    <scope>IDENTIFICATION</scope>
</reference>